<proteinExistence type="predicted"/>
<dbReference type="AlphaFoldDB" id="A0A1F4XTN9"/>
<organism evidence="1 2">
    <name type="scientific">Candidatus Adlerbacteria bacterium RIFCSPHIGHO2_12_FULL_53_18</name>
    <dbReference type="NCBI Taxonomy" id="1797242"/>
    <lineage>
        <taxon>Bacteria</taxon>
        <taxon>Candidatus Adleribacteriota</taxon>
    </lineage>
</organism>
<evidence type="ECO:0008006" key="3">
    <source>
        <dbReference type="Google" id="ProtNLM"/>
    </source>
</evidence>
<dbReference type="Proteomes" id="UP000178091">
    <property type="component" value="Unassembled WGS sequence"/>
</dbReference>
<accession>A0A1F4XTN9</accession>
<evidence type="ECO:0000313" key="1">
    <source>
        <dbReference type="EMBL" id="OGC84958.1"/>
    </source>
</evidence>
<evidence type="ECO:0000313" key="2">
    <source>
        <dbReference type="Proteomes" id="UP000178091"/>
    </source>
</evidence>
<sequence length="186" mass="20082">MVVVTIMSLLTGVFLFQQRQFDSTTLLRSLAYSVALSIREAQTYGLSVRSFGGEFPAYGIYFNPGTYASEYFLFADTNENGQYDPSTEFVDSYKFQGSYTISNVCAIRGGTPECTSDNFFDWITIIFERPNPEACIATEGPDANVCGTVPPSGYSGAYIQIEGSGGVTRSVTVTTSGQISVGETGS</sequence>
<protein>
    <recommendedName>
        <fullName evidence="3">General secretion pathway GspH domain-containing protein</fullName>
    </recommendedName>
</protein>
<dbReference type="EMBL" id="MEWW01000007">
    <property type="protein sequence ID" value="OGC84958.1"/>
    <property type="molecule type" value="Genomic_DNA"/>
</dbReference>
<gene>
    <name evidence="1" type="ORF">A3F55_03005</name>
</gene>
<comment type="caution">
    <text evidence="1">The sequence shown here is derived from an EMBL/GenBank/DDBJ whole genome shotgun (WGS) entry which is preliminary data.</text>
</comment>
<reference evidence="1 2" key="1">
    <citation type="journal article" date="2016" name="Nat. Commun.">
        <title>Thousands of microbial genomes shed light on interconnected biogeochemical processes in an aquifer system.</title>
        <authorList>
            <person name="Anantharaman K."/>
            <person name="Brown C.T."/>
            <person name="Hug L.A."/>
            <person name="Sharon I."/>
            <person name="Castelle C.J."/>
            <person name="Probst A.J."/>
            <person name="Thomas B.C."/>
            <person name="Singh A."/>
            <person name="Wilkins M.J."/>
            <person name="Karaoz U."/>
            <person name="Brodie E.L."/>
            <person name="Williams K.H."/>
            <person name="Hubbard S.S."/>
            <person name="Banfield J.F."/>
        </authorList>
    </citation>
    <scope>NUCLEOTIDE SEQUENCE [LARGE SCALE GENOMIC DNA]</scope>
</reference>
<name>A0A1F4XTN9_9BACT</name>